<dbReference type="Proteomes" id="UP000612956">
    <property type="component" value="Unassembled WGS sequence"/>
</dbReference>
<proteinExistence type="predicted"/>
<accession>A0A917QSJ7</accession>
<evidence type="ECO:0000313" key="1">
    <source>
        <dbReference type="EMBL" id="GGK66183.1"/>
    </source>
</evidence>
<dbReference type="PROSITE" id="PS51257">
    <property type="entry name" value="PROKAR_LIPOPROTEIN"/>
    <property type="match status" value="1"/>
</dbReference>
<keyword evidence="2" id="KW-1185">Reference proteome</keyword>
<evidence type="ECO:0008006" key="3">
    <source>
        <dbReference type="Google" id="ProtNLM"/>
    </source>
</evidence>
<sequence>MKFSTFFGITAAATLLLTGCGTDPEAANTVKAAGVTFDLSPEQAGRIHVPKDEAAAALVPKAIRDRGTLLVTGPSGAAPPLRFYATDDKTVIGSEVDLATLFADKLGLKLVPPSPIGR</sequence>
<dbReference type="AlphaFoldDB" id="A0A917QSJ7"/>
<dbReference type="EMBL" id="BMMW01000005">
    <property type="protein sequence ID" value="GGK66183.1"/>
    <property type="molecule type" value="Genomic_DNA"/>
</dbReference>
<protein>
    <recommendedName>
        <fullName evidence="3">ABC transporter substrate-binding protein</fullName>
    </recommendedName>
</protein>
<dbReference type="Gene3D" id="3.40.190.10">
    <property type="entry name" value="Periplasmic binding protein-like II"/>
    <property type="match status" value="1"/>
</dbReference>
<name>A0A917QSJ7_9NOCA</name>
<organism evidence="1 2">
    <name type="scientific">Nocardia camponoti</name>
    <dbReference type="NCBI Taxonomy" id="1616106"/>
    <lineage>
        <taxon>Bacteria</taxon>
        <taxon>Bacillati</taxon>
        <taxon>Actinomycetota</taxon>
        <taxon>Actinomycetes</taxon>
        <taxon>Mycobacteriales</taxon>
        <taxon>Nocardiaceae</taxon>
        <taxon>Nocardia</taxon>
    </lineage>
</organism>
<gene>
    <name evidence="1" type="ORF">GCM10011591_42890</name>
</gene>
<dbReference type="SUPFAM" id="SSF53850">
    <property type="entry name" value="Periplasmic binding protein-like II"/>
    <property type="match status" value="1"/>
</dbReference>
<evidence type="ECO:0000313" key="2">
    <source>
        <dbReference type="Proteomes" id="UP000612956"/>
    </source>
</evidence>
<comment type="caution">
    <text evidence="1">The sequence shown here is derived from an EMBL/GenBank/DDBJ whole genome shotgun (WGS) entry which is preliminary data.</text>
</comment>
<reference evidence="1" key="2">
    <citation type="submission" date="2020-09" db="EMBL/GenBank/DDBJ databases">
        <authorList>
            <person name="Sun Q."/>
            <person name="Zhou Y."/>
        </authorList>
    </citation>
    <scope>NUCLEOTIDE SEQUENCE</scope>
    <source>
        <strain evidence="1">CGMCC 4.7278</strain>
    </source>
</reference>
<reference evidence="1" key="1">
    <citation type="journal article" date="2014" name="Int. J. Syst. Evol. Microbiol.">
        <title>Complete genome sequence of Corynebacterium casei LMG S-19264T (=DSM 44701T), isolated from a smear-ripened cheese.</title>
        <authorList>
            <consortium name="US DOE Joint Genome Institute (JGI-PGF)"/>
            <person name="Walter F."/>
            <person name="Albersmeier A."/>
            <person name="Kalinowski J."/>
            <person name="Ruckert C."/>
        </authorList>
    </citation>
    <scope>NUCLEOTIDE SEQUENCE</scope>
    <source>
        <strain evidence="1">CGMCC 4.7278</strain>
    </source>
</reference>